<dbReference type="Gramene" id="OMO64027">
    <property type="protein sequence ID" value="OMO64027"/>
    <property type="gene ID" value="CCACVL1_22112"/>
</dbReference>
<evidence type="ECO:0000313" key="4">
    <source>
        <dbReference type="Proteomes" id="UP000188268"/>
    </source>
</evidence>
<dbReference type="SUPFAM" id="SSF49478">
    <property type="entry name" value="Cna protein B-type domain"/>
    <property type="match status" value="1"/>
</dbReference>
<dbReference type="AlphaFoldDB" id="A0A1R3H133"/>
<feature type="domain" description="DUF7152" evidence="2">
    <location>
        <begin position="202"/>
        <end position="301"/>
    </location>
</feature>
<dbReference type="Pfam" id="PF13620">
    <property type="entry name" value="CarboxypepD_reg"/>
    <property type="match status" value="1"/>
</dbReference>
<dbReference type="InterPro" id="IPR013784">
    <property type="entry name" value="Carb-bd-like_fold"/>
</dbReference>
<dbReference type="PANTHER" id="PTHR23303:SF14">
    <property type="entry name" value="BOS COMPLEX SUBUNIT NOMO1-RELATED"/>
    <property type="match status" value="1"/>
</dbReference>
<dbReference type="PANTHER" id="PTHR23303">
    <property type="entry name" value="CARBOXYPEPTIDASE REGULATORY REGION-CONTAINING"/>
    <property type="match status" value="1"/>
</dbReference>
<dbReference type="Proteomes" id="UP000188268">
    <property type="component" value="Unassembled WGS sequence"/>
</dbReference>
<dbReference type="InterPro" id="IPR051417">
    <property type="entry name" value="SDr/BOS_complex"/>
</dbReference>
<evidence type="ECO:0000256" key="1">
    <source>
        <dbReference type="ARBA" id="ARBA00022729"/>
    </source>
</evidence>
<gene>
    <name evidence="3" type="ORF">CCACVL1_22112</name>
</gene>
<dbReference type="SUPFAM" id="SSF49452">
    <property type="entry name" value="Starch-binding domain-like"/>
    <property type="match status" value="1"/>
</dbReference>
<name>A0A1R3H133_COCAP</name>
<dbReference type="Pfam" id="PF23662">
    <property type="entry name" value="DUF7152"/>
    <property type="match status" value="1"/>
</dbReference>
<dbReference type="OrthoDB" id="10263633at2759"/>
<dbReference type="GO" id="GO:0005789">
    <property type="term" value="C:endoplasmic reticulum membrane"/>
    <property type="evidence" value="ECO:0007669"/>
    <property type="project" value="TreeGrafter"/>
</dbReference>
<keyword evidence="4" id="KW-1185">Reference proteome</keyword>
<keyword evidence="1" id="KW-0732">Signal</keyword>
<dbReference type="OMA" id="YTHKFES"/>
<dbReference type="STRING" id="210143.A0A1R3H133"/>
<proteinExistence type="predicted"/>
<comment type="caution">
    <text evidence="3">The sequence shown here is derived from an EMBL/GenBank/DDBJ whole genome shotgun (WGS) entry which is preliminary data.</text>
</comment>
<evidence type="ECO:0000259" key="2">
    <source>
        <dbReference type="Pfam" id="PF23662"/>
    </source>
</evidence>
<dbReference type="Gene3D" id="2.60.40.1120">
    <property type="entry name" value="Carboxypeptidase-like, regulatory domain"/>
    <property type="match status" value="1"/>
</dbReference>
<sequence length="362" mass="39885">PGFHLKKVGPYSFSCQKLSQISVKTYSKDHPNEPIPSLLLSLSGDDGYRNNSISGTGGIFVFENLFPGSFYLRPLLKEYAFSPSAQAIELGSGESREVVFEATRVAYSAMGTVTLLSGQPKEGVSVEARSESKGYYEETVTDSSGNYRLRGLLPDTTYSIKVVQKDGLGSAKIERASPESVAIKVGNKDIKGLDFLVFEQPETTILSGHVEGNRIGELNSHLLVEIRSAGDTSKIESVFQLPLSNFFEVKDLPRGKHLLQLKSSLPSYTHKFESDIVEVDLEKNSQIHVGPLRYSVEEDHHKQELTPAPVFPLIVGVSVITLFLSIPRLKDIYDAATGIPTPGFMTTTKKEVRKPVVRKKTY</sequence>
<dbReference type="EMBL" id="AWWV01012852">
    <property type="protein sequence ID" value="OMO64027.1"/>
    <property type="molecule type" value="Genomic_DNA"/>
</dbReference>
<protein>
    <recommendedName>
        <fullName evidence="2">DUF7152 domain-containing protein</fullName>
    </recommendedName>
</protein>
<dbReference type="InterPro" id="IPR055576">
    <property type="entry name" value="DUF7152"/>
</dbReference>
<reference evidence="3 4" key="1">
    <citation type="submission" date="2013-09" db="EMBL/GenBank/DDBJ databases">
        <title>Corchorus capsularis genome sequencing.</title>
        <authorList>
            <person name="Alam M."/>
            <person name="Haque M.S."/>
            <person name="Islam M.S."/>
            <person name="Emdad E.M."/>
            <person name="Islam M.M."/>
            <person name="Ahmed B."/>
            <person name="Halim A."/>
            <person name="Hossen Q.M.M."/>
            <person name="Hossain M.Z."/>
            <person name="Ahmed R."/>
            <person name="Khan M.M."/>
            <person name="Islam R."/>
            <person name="Rashid M.M."/>
            <person name="Khan S.A."/>
            <person name="Rahman M.S."/>
            <person name="Alam M."/>
        </authorList>
    </citation>
    <scope>NUCLEOTIDE SEQUENCE [LARGE SCALE GENOMIC DNA]</scope>
    <source>
        <strain evidence="4">cv. CVL-1</strain>
        <tissue evidence="3">Whole seedling</tissue>
    </source>
</reference>
<organism evidence="3 4">
    <name type="scientific">Corchorus capsularis</name>
    <name type="common">Jute</name>
    <dbReference type="NCBI Taxonomy" id="210143"/>
    <lineage>
        <taxon>Eukaryota</taxon>
        <taxon>Viridiplantae</taxon>
        <taxon>Streptophyta</taxon>
        <taxon>Embryophyta</taxon>
        <taxon>Tracheophyta</taxon>
        <taxon>Spermatophyta</taxon>
        <taxon>Magnoliopsida</taxon>
        <taxon>eudicotyledons</taxon>
        <taxon>Gunneridae</taxon>
        <taxon>Pentapetalae</taxon>
        <taxon>rosids</taxon>
        <taxon>malvids</taxon>
        <taxon>Malvales</taxon>
        <taxon>Malvaceae</taxon>
        <taxon>Grewioideae</taxon>
        <taxon>Apeibeae</taxon>
        <taxon>Corchorus</taxon>
    </lineage>
</organism>
<evidence type="ECO:0000313" key="3">
    <source>
        <dbReference type="EMBL" id="OMO64027.1"/>
    </source>
</evidence>
<dbReference type="FunFam" id="2.60.40.1120:FF:000069">
    <property type="entry name" value="SD07707p"/>
    <property type="match status" value="1"/>
</dbReference>
<accession>A0A1R3H133</accession>
<dbReference type="GO" id="GO:0030246">
    <property type="term" value="F:carbohydrate binding"/>
    <property type="evidence" value="ECO:0007669"/>
    <property type="project" value="InterPro"/>
</dbReference>
<feature type="non-terminal residue" evidence="3">
    <location>
        <position position="1"/>
    </location>
</feature>